<feature type="transmembrane region" description="Helical" evidence="7">
    <location>
        <begin position="340"/>
        <end position="361"/>
    </location>
</feature>
<keyword evidence="6 7" id="KW-0472">Membrane</keyword>
<reference evidence="9 10" key="1">
    <citation type="submission" date="2021-09" db="EMBL/GenBank/DDBJ databases">
        <title>Whole genome sequence of Nocardioides sp. GBK3QG-3.</title>
        <authorList>
            <person name="Tuo L."/>
        </authorList>
    </citation>
    <scope>NUCLEOTIDE SEQUENCE [LARGE SCALE GENOMIC DNA]</scope>
    <source>
        <strain evidence="9 10">GBK3QG-3</strain>
    </source>
</reference>
<dbReference type="Gene3D" id="1.20.1250.20">
    <property type="entry name" value="MFS general substrate transporter like domains"/>
    <property type="match status" value="2"/>
</dbReference>
<sequence>MTAPTTAAPATEPARTPGKAALAAWFGSALEYYDFAIYGTAAALVFPDIFFPEGNDTAATVAAFATFGVAYVARPIGSFFLGHIGDGLGRKKVMIGTILLMGISTFLVGCLPTYHQVGILAPVLLVALRILQGISAAGEQAGANSMSFEHAPDDRRGFFTSFTLSGTQGGQILAPAVFLPLAAVLSDDALQSWGWRIPFWISAAVVLVGLVIRRRLDETPEFQAEAEAEDTPRAPLAVLFRDHWTAVLRVFFAAFIATVNTMFAVFALNFATSDDYGIGIGKTTMLWLAIVANLVAIAVIPFWATLSDRIGRKPVFVTGLLGSAVLVVAFLGAIAHGQVVLMFVLGVALAGVVYSMPNAVWPATYAEYFPTRVRLSGMAIGTQFGFALAGFTPTIAGALMNGDADNWYKVALFAAGACLVSAVAVATGPRGTHLVPTREVGRRTPPAAAEASRVHVSVA</sequence>
<evidence type="ECO:0000313" key="9">
    <source>
        <dbReference type="EMBL" id="MBZ5737989.1"/>
    </source>
</evidence>
<dbReference type="SUPFAM" id="SSF103473">
    <property type="entry name" value="MFS general substrate transporter"/>
    <property type="match status" value="1"/>
</dbReference>
<evidence type="ECO:0000259" key="8">
    <source>
        <dbReference type="PROSITE" id="PS50850"/>
    </source>
</evidence>
<evidence type="ECO:0000256" key="2">
    <source>
        <dbReference type="ARBA" id="ARBA00022448"/>
    </source>
</evidence>
<evidence type="ECO:0000256" key="5">
    <source>
        <dbReference type="ARBA" id="ARBA00022989"/>
    </source>
</evidence>
<feature type="transmembrane region" description="Helical" evidence="7">
    <location>
        <begin position="93"/>
        <end position="114"/>
    </location>
</feature>
<feature type="transmembrane region" description="Helical" evidence="7">
    <location>
        <begin position="58"/>
        <end position="81"/>
    </location>
</feature>
<feature type="transmembrane region" description="Helical" evidence="7">
    <location>
        <begin position="193"/>
        <end position="212"/>
    </location>
</feature>
<dbReference type="PANTHER" id="PTHR43045">
    <property type="entry name" value="SHIKIMATE TRANSPORTER"/>
    <property type="match status" value="1"/>
</dbReference>
<evidence type="ECO:0000256" key="7">
    <source>
        <dbReference type="SAM" id="Phobius"/>
    </source>
</evidence>
<name>A0ABS7UAI6_9ACTN</name>
<keyword evidence="2" id="KW-0813">Transport</keyword>
<evidence type="ECO:0000256" key="4">
    <source>
        <dbReference type="ARBA" id="ARBA00022692"/>
    </source>
</evidence>
<dbReference type="Pfam" id="PF00083">
    <property type="entry name" value="Sugar_tr"/>
    <property type="match status" value="1"/>
</dbReference>
<evidence type="ECO:0000256" key="6">
    <source>
        <dbReference type="ARBA" id="ARBA00023136"/>
    </source>
</evidence>
<dbReference type="CDD" id="cd17369">
    <property type="entry name" value="MFS_ShiA_like"/>
    <property type="match status" value="1"/>
</dbReference>
<feature type="transmembrane region" description="Helical" evidence="7">
    <location>
        <begin position="315"/>
        <end position="334"/>
    </location>
</feature>
<keyword evidence="3" id="KW-1003">Cell membrane</keyword>
<dbReference type="Proteomes" id="UP000780875">
    <property type="component" value="Unassembled WGS sequence"/>
</dbReference>
<dbReference type="PANTHER" id="PTHR43045:SF1">
    <property type="entry name" value="SHIKIMATE TRANSPORTER"/>
    <property type="match status" value="1"/>
</dbReference>
<feature type="domain" description="Major facilitator superfamily (MFS) profile" evidence="8">
    <location>
        <begin position="20"/>
        <end position="433"/>
    </location>
</feature>
<gene>
    <name evidence="9" type="ORF">K8U61_07435</name>
</gene>
<dbReference type="PROSITE" id="PS50850">
    <property type="entry name" value="MFS"/>
    <property type="match status" value="1"/>
</dbReference>
<keyword evidence="4 7" id="KW-0812">Transmembrane</keyword>
<evidence type="ECO:0000313" key="10">
    <source>
        <dbReference type="Proteomes" id="UP000780875"/>
    </source>
</evidence>
<dbReference type="InterPro" id="IPR011701">
    <property type="entry name" value="MFS"/>
</dbReference>
<accession>A0ABS7UAI6</accession>
<dbReference type="InterPro" id="IPR005828">
    <property type="entry name" value="MFS_sugar_transport-like"/>
</dbReference>
<feature type="transmembrane region" description="Helical" evidence="7">
    <location>
        <begin position="373"/>
        <end position="395"/>
    </location>
</feature>
<keyword evidence="5 7" id="KW-1133">Transmembrane helix</keyword>
<evidence type="ECO:0000256" key="1">
    <source>
        <dbReference type="ARBA" id="ARBA00004651"/>
    </source>
</evidence>
<dbReference type="Pfam" id="PF07690">
    <property type="entry name" value="MFS_1"/>
    <property type="match status" value="1"/>
</dbReference>
<comment type="caution">
    <text evidence="9">The sequence shown here is derived from an EMBL/GenBank/DDBJ whole genome shotgun (WGS) entry which is preliminary data.</text>
</comment>
<dbReference type="InterPro" id="IPR036259">
    <property type="entry name" value="MFS_trans_sf"/>
</dbReference>
<dbReference type="EMBL" id="JAIQZJ010000003">
    <property type="protein sequence ID" value="MBZ5737989.1"/>
    <property type="molecule type" value="Genomic_DNA"/>
</dbReference>
<organism evidence="9 10">
    <name type="scientific">Nocardioides mangrovi</name>
    <dbReference type="NCBI Taxonomy" id="2874580"/>
    <lineage>
        <taxon>Bacteria</taxon>
        <taxon>Bacillati</taxon>
        <taxon>Actinomycetota</taxon>
        <taxon>Actinomycetes</taxon>
        <taxon>Propionibacteriales</taxon>
        <taxon>Nocardioidaceae</taxon>
        <taxon>Nocardioides</taxon>
    </lineage>
</organism>
<keyword evidence="10" id="KW-1185">Reference proteome</keyword>
<protein>
    <submittedName>
        <fullName evidence="9">MHS family MFS transporter</fullName>
    </submittedName>
</protein>
<comment type="subcellular location">
    <subcellularLocation>
        <location evidence="1">Cell membrane</location>
        <topology evidence="1">Multi-pass membrane protein</topology>
    </subcellularLocation>
</comment>
<feature type="transmembrane region" description="Helical" evidence="7">
    <location>
        <begin position="407"/>
        <end position="428"/>
    </location>
</feature>
<dbReference type="RefSeq" id="WP_224122363.1">
    <property type="nucleotide sequence ID" value="NZ_JAIQZJ010000003.1"/>
</dbReference>
<proteinExistence type="predicted"/>
<feature type="transmembrane region" description="Helical" evidence="7">
    <location>
        <begin position="250"/>
        <end position="272"/>
    </location>
</feature>
<evidence type="ECO:0000256" key="3">
    <source>
        <dbReference type="ARBA" id="ARBA00022475"/>
    </source>
</evidence>
<feature type="transmembrane region" description="Helical" evidence="7">
    <location>
        <begin position="284"/>
        <end position="303"/>
    </location>
</feature>
<dbReference type="InterPro" id="IPR020846">
    <property type="entry name" value="MFS_dom"/>
</dbReference>